<dbReference type="InterPro" id="IPR036397">
    <property type="entry name" value="RNaseH_sf"/>
</dbReference>
<proteinExistence type="predicted"/>
<accession>A0A061FIL5</accession>
<dbReference type="HOGENOM" id="CLU_423009_0_0_1"/>
<dbReference type="STRING" id="3641.A0A061FIL5"/>
<dbReference type="Gramene" id="EOY16728">
    <property type="protein sequence ID" value="EOY16728"/>
    <property type="gene ID" value="TCM_035607"/>
</dbReference>
<dbReference type="InParanoid" id="A0A061FIL5"/>
<evidence type="ECO:0000313" key="5">
    <source>
        <dbReference type="EMBL" id="EOY16728.1"/>
    </source>
</evidence>
<dbReference type="Pfam" id="PF13976">
    <property type="entry name" value="gag_pre-integrs"/>
    <property type="match status" value="1"/>
</dbReference>
<feature type="region of interest" description="Disordered" evidence="2">
    <location>
        <begin position="485"/>
        <end position="552"/>
    </location>
</feature>
<dbReference type="GO" id="GO:0015074">
    <property type="term" value="P:DNA integration"/>
    <property type="evidence" value="ECO:0007669"/>
    <property type="project" value="InterPro"/>
</dbReference>
<dbReference type="SUPFAM" id="SSF53098">
    <property type="entry name" value="Ribonuclease H-like"/>
    <property type="match status" value="1"/>
</dbReference>
<dbReference type="InterPro" id="IPR039537">
    <property type="entry name" value="Retrotran_Ty1/copia-like"/>
</dbReference>
<dbReference type="eggNOG" id="KOG0017">
    <property type="taxonomic scope" value="Eukaryota"/>
</dbReference>
<dbReference type="Gene3D" id="3.30.420.10">
    <property type="entry name" value="Ribonuclease H-like superfamily/Ribonuclease H"/>
    <property type="match status" value="1"/>
</dbReference>
<evidence type="ECO:0000256" key="1">
    <source>
        <dbReference type="ARBA" id="ARBA00022670"/>
    </source>
</evidence>
<dbReference type="EMBL" id="CM001886">
    <property type="protein sequence ID" value="EOY16728.1"/>
    <property type="molecule type" value="Genomic_DNA"/>
</dbReference>
<gene>
    <name evidence="5" type="ORF">TCM_035607</name>
</gene>
<keyword evidence="1" id="KW-0378">Hydrolase</keyword>
<feature type="domain" description="Integrase catalytic" evidence="4">
    <location>
        <begin position="194"/>
        <end position="295"/>
    </location>
</feature>
<dbReference type="Proteomes" id="UP000026915">
    <property type="component" value="Chromosome 8"/>
</dbReference>
<evidence type="ECO:0000256" key="3">
    <source>
        <dbReference type="SAM" id="Phobius"/>
    </source>
</evidence>
<feature type="compositionally biased region" description="Basic and acidic residues" evidence="2">
    <location>
        <begin position="538"/>
        <end position="549"/>
    </location>
</feature>
<dbReference type="InterPro" id="IPR025724">
    <property type="entry name" value="GAG-pre-integrase_dom"/>
</dbReference>
<dbReference type="InterPro" id="IPR012337">
    <property type="entry name" value="RNaseH-like_sf"/>
</dbReference>
<reference evidence="5 6" key="1">
    <citation type="journal article" date="2013" name="Genome Biol.">
        <title>The genome sequence of the most widely cultivated cacao type and its use to identify candidate genes regulating pod color.</title>
        <authorList>
            <person name="Motamayor J.C."/>
            <person name="Mockaitis K."/>
            <person name="Schmutz J."/>
            <person name="Haiminen N."/>
            <person name="Iii D.L."/>
            <person name="Cornejo O."/>
            <person name="Findley S.D."/>
            <person name="Zheng P."/>
            <person name="Utro F."/>
            <person name="Royaert S."/>
            <person name="Saski C."/>
            <person name="Jenkins J."/>
            <person name="Podicheti R."/>
            <person name="Zhao M."/>
            <person name="Scheffler B.E."/>
            <person name="Stack J.C."/>
            <person name="Feltus F.A."/>
            <person name="Mustiga G.M."/>
            <person name="Amores F."/>
            <person name="Phillips W."/>
            <person name="Marelli J.P."/>
            <person name="May G.D."/>
            <person name="Shapiro H."/>
            <person name="Ma J."/>
            <person name="Bustamante C.D."/>
            <person name="Schnell R.J."/>
            <person name="Main D."/>
            <person name="Gilbert D."/>
            <person name="Parida L."/>
            <person name="Kuhn D.N."/>
        </authorList>
    </citation>
    <scope>NUCLEOTIDE SEQUENCE [LARGE SCALE GENOMIC DNA]</scope>
    <source>
        <strain evidence="6">cv. Matina 1-6</strain>
    </source>
</reference>
<feature type="transmembrane region" description="Helical" evidence="3">
    <location>
        <begin position="576"/>
        <end position="598"/>
    </location>
</feature>
<keyword evidence="3" id="KW-0812">Transmembrane</keyword>
<keyword evidence="6" id="KW-1185">Reference proteome</keyword>
<dbReference type="GO" id="GO:0008233">
    <property type="term" value="F:peptidase activity"/>
    <property type="evidence" value="ECO:0007669"/>
    <property type="project" value="UniProtKB-KW"/>
</dbReference>
<dbReference type="InterPro" id="IPR054722">
    <property type="entry name" value="PolX-like_BBD"/>
</dbReference>
<sequence>MGHVKKVCNAKKSVAMNQADLLDSVCSHHLIGNRSLFTTLDTSFKSKVNIGNGECLKILDVGTVIVETVSGLKHIHSVHFVSEKNHNLLSVGQLAKNQYALLFKDEYYIVFDSCDDEMFTTGMKNNCYLMNLANSTNIAFYSELDMSETWHKRLSHLNYNSLNLVSSNELVEGLPQITKLDKLCSICQFRKHTRKSFPIVSSWKVIMKLEPVHTDISGPMKTPSLSGSKYYILFIDDITSYCWVYFMKQKSEALKNFRKLKALVENYSSTKIKSLRSDNGREYTLEEFEKTTESLRKIIVFDENLAQFNNDDDSNIEDESKVVRGARRLEEIYSRCNVAISKPTSFMEAVSDSKWKNAMDAEMSMIIKKGTWTSIDRPVEKNVIGVKWIYKTKLNLNGSINKHKARLVVQRYAQVSDQIKVKITLKNARQLQFCTRQYVDWRVPALEKNPVLGNVLMQYMAKNDAIIQSQVASLRNLETQMSQLINDIKNRPQKTLPNDTKPNPRREEYGKHLDEVIGKNVVDDGDKVDQENTSNKQSQDEKVKQKEEVSTPPQVKPYTPFIPFLNTVDELPKEVLLLYFLPCVHNSVTVLVLLVVGLRTMSASLKLENIYASLTVAISEFLKCSLALQRRVHGMAGSAHFSESVKRG</sequence>
<dbReference type="GO" id="GO:0006508">
    <property type="term" value="P:proteolysis"/>
    <property type="evidence" value="ECO:0007669"/>
    <property type="project" value="UniProtKB-KW"/>
</dbReference>
<keyword evidence="3" id="KW-1133">Transmembrane helix</keyword>
<evidence type="ECO:0000313" key="6">
    <source>
        <dbReference type="Proteomes" id="UP000026915"/>
    </source>
</evidence>
<dbReference type="PROSITE" id="PS50994">
    <property type="entry name" value="INTEGRASE"/>
    <property type="match status" value="1"/>
</dbReference>
<dbReference type="InterPro" id="IPR001584">
    <property type="entry name" value="Integrase_cat-core"/>
</dbReference>
<keyword evidence="3" id="KW-0472">Membrane</keyword>
<name>A0A061FIL5_THECC</name>
<dbReference type="PANTHER" id="PTHR42648:SF18">
    <property type="entry name" value="RETROTRANSPOSON, UNCLASSIFIED-LIKE PROTEIN"/>
    <property type="match status" value="1"/>
</dbReference>
<feature type="compositionally biased region" description="Basic and acidic residues" evidence="2">
    <location>
        <begin position="502"/>
        <end position="530"/>
    </location>
</feature>
<dbReference type="GO" id="GO:0003676">
    <property type="term" value="F:nucleic acid binding"/>
    <property type="evidence" value="ECO:0007669"/>
    <property type="project" value="InterPro"/>
</dbReference>
<evidence type="ECO:0000259" key="4">
    <source>
        <dbReference type="PROSITE" id="PS50994"/>
    </source>
</evidence>
<dbReference type="PANTHER" id="PTHR42648">
    <property type="entry name" value="TRANSPOSASE, PUTATIVE-RELATED"/>
    <property type="match status" value="1"/>
</dbReference>
<dbReference type="Pfam" id="PF00665">
    <property type="entry name" value="rve"/>
    <property type="match status" value="1"/>
</dbReference>
<keyword evidence="1" id="KW-0645">Protease</keyword>
<dbReference type="AlphaFoldDB" id="A0A061FIL5"/>
<protein>
    <recommendedName>
        <fullName evidence="4">Integrase catalytic domain-containing protein</fullName>
    </recommendedName>
</protein>
<organism evidence="5 6">
    <name type="scientific">Theobroma cacao</name>
    <name type="common">Cacao</name>
    <name type="synonym">Cocoa</name>
    <dbReference type="NCBI Taxonomy" id="3641"/>
    <lineage>
        <taxon>Eukaryota</taxon>
        <taxon>Viridiplantae</taxon>
        <taxon>Streptophyta</taxon>
        <taxon>Embryophyta</taxon>
        <taxon>Tracheophyta</taxon>
        <taxon>Spermatophyta</taxon>
        <taxon>Magnoliopsida</taxon>
        <taxon>eudicotyledons</taxon>
        <taxon>Gunneridae</taxon>
        <taxon>Pentapetalae</taxon>
        <taxon>rosids</taxon>
        <taxon>malvids</taxon>
        <taxon>Malvales</taxon>
        <taxon>Malvaceae</taxon>
        <taxon>Byttnerioideae</taxon>
        <taxon>Theobroma</taxon>
    </lineage>
</organism>
<evidence type="ECO:0000256" key="2">
    <source>
        <dbReference type="SAM" id="MobiDB-lite"/>
    </source>
</evidence>
<dbReference type="Pfam" id="PF22936">
    <property type="entry name" value="Pol_BBD"/>
    <property type="match status" value="1"/>
</dbReference>